<feature type="compositionally biased region" description="Polar residues" evidence="1">
    <location>
        <begin position="1036"/>
        <end position="1052"/>
    </location>
</feature>
<reference evidence="4 5" key="1">
    <citation type="submission" date="2020-03" db="EMBL/GenBank/DDBJ databases">
        <title>Genome sequence of Toxoplasma gondii RH-88 strain.</title>
        <authorList>
            <person name="Lorenzi H.A."/>
            <person name="Venepally P."/>
            <person name="Rozenberg A."/>
            <person name="Sibley D."/>
        </authorList>
    </citation>
    <scope>NUCLEOTIDE SEQUENCE [LARGE SCALE GENOMIC DNA]</scope>
    <source>
        <strain evidence="4 5">RH-88</strain>
    </source>
</reference>
<feature type="compositionally biased region" description="Polar residues" evidence="1">
    <location>
        <begin position="1327"/>
        <end position="1343"/>
    </location>
</feature>
<dbReference type="VEuPathDB" id="ToxoDB:TGME49_200385"/>
<feature type="region of interest" description="Disordered" evidence="1">
    <location>
        <begin position="761"/>
        <end position="845"/>
    </location>
</feature>
<feature type="region of interest" description="Disordered" evidence="1">
    <location>
        <begin position="1959"/>
        <end position="2013"/>
    </location>
</feature>
<dbReference type="GO" id="GO:0005634">
    <property type="term" value="C:nucleus"/>
    <property type="evidence" value="ECO:0007669"/>
    <property type="project" value="TreeGrafter"/>
</dbReference>
<evidence type="ECO:0000256" key="1">
    <source>
        <dbReference type="SAM" id="MobiDB-lite"/>
    </source>
</evidence>
<protein>
    <submittedName>
        <fullName evidence="4">Myb family DNA-binding domain-containing protein</fullName>
    </submittedName>
</protein>
<feature type="domain" description="HTH myb-type" evidence="3">
    <location>
        <begin position="920"/>
        <end position="968"/>
    </location>
</feature>
<feature type="region of interest" description="Disordered" evidence="1">
    <location>
        <begin position="1206"/>
        <end position="1270"/>
    </location>
</feature>
<dbReference type="GO" id="GO:0000981">
    <property type="term" value="F:DNA-binding transcription factor activity, RNA polymerase II-specific"/>
    <property type="evidence" value="ECO:0007669"/>
    <property type="project" value="TreeGrafter"/>
</dbReference>
<feature type="domain" description="Myb-like" evidence="2">
    <location>
        <begin position="921"/>
        <end position="968"/>
    </location>
</feature>
<feature type="compositionally biased region" description="Polar residues" evidence="1">
    <location>
        <begin position="1974"/>
        <end position="1985"/>
    </location>
</feature>
<feature type="compositionally biased region" description="Basic and acidic residues" evidence="1">
    <location>
        <begin position="1227"/>
        <end position="1237"/>
    </location>
</feature>
<dbReference type="PANTHER" id="PTHR45614:SF232">
    <property type="entry name" value="TRANSCRIPTION FACTOR MYB3R-2"/>
    <property type="match status" value="1"/>
</dbReference>
<feature type="region of interest" description="Disordered" evidence="1">
    <location>
        <begin position="1098"/>
        <end position="1127"/>
    </location>
</feature>
<feature type="compositionally biased region" description="Basic and acidic residues" evidence="1">
    <location>
        <begin position="2181"/>
        <end position="2197"/>
    </location>
</feature>
<keyword evidence="4" id="KW-0238">DNA-binding</keyword>
<accession>A0A7J6K7P5</accession>
<dbReference type="PROSITE" id="PS51294">
    <property type="entry name" value="HTH_MYB"/>
    <property type="match status" value="2"/>
</dbReference>
<gene>
    <name evidence="4" type="ORF">TGRH88_083220</name>
</gene>
<organism evidence="4 5">
    <name type="scientific">Toxoplasma gondii</name>
    <dbReference type="NCBI Taxonomy" id="5811"/>
    <lineage>
        <taxon>Eukaryota</taxon>
        <taxon>Sar</taxon>
        <taxon>Alveolata</taxon>
        <taxon>Apicomplexa</taxon>
        <taxon>Conoidasida</taxon>
        <taxon>Coccidia</taxon>
        <taxon>Eucoccidiorida</taxon>
        <taxon>Eimeriorina</taxon>
        <taxon>Sarcocystidae</taxon>
        <taxon>Toxoplasma</taxon>
    </lineage>
</organism>
<comment type="caution">
    <text evidence="4">The sequence shown here is derived from an EMBL/GenBank/DDBJ whole genome shotgun (WGS) entry which is preliminary data.</text>
</comment>
<feature type="region of interest" description="Disordered" evidence="1">
    <location>
        <begin position="1905"/>
        <end position="1932"/>
    </location>
</feature>
<dbReference type="InterPro" id="IPR009057">
    <property type="entry name" value="Homeodomain-like_sf"/>
</dbReference>
<feature type="region of interest" description="Disordered" evidence="1">
    <location>
        <begin position="2161"/>
        <end position="2222"/>
    </location>
</feature>
<name>A0A7J6K7P5_TOXGO</name>
<evidence type="ECO:0000259" key="2">
    <source>
        <dbReference type="PROSITE" id="PS50090"/>
    </source>
</evidence>
<feature type="domain" description="Myb-like" evidence="2">
    <location>
        <begin position="969"/>
        <end position="1019"/>
    </location>
</feature>
<dbReference type="GO" id="GO:0000978">
    <property type="term" value="F:RNA polymerase II cis-regulatory region sequence-specific DNA binding"/>
    <property type="evidence" value="ECO:0007669"/>
    <property type="project" value="TreeGrafter"/>
</dbReference>
<dbReference type="SMART" id="SM00717">
    <property type="entry name" value="SANT"/>
    <property type="match status" value="2"/>
</dbReference>
<keyword evidence="5" id="KW-1185">Reference proteome</keyword>
<feature type="region of interest" description="Disordered" evidence="1">
    <location>
        <begin position="418"/>
        <end position="481"/>
    </location>
</feature>
<evidence type="ECO:0000313" key="5">
    <source>
        <dbReference type="Proteomes" id="UP000557509"/>
    </source>
</evidence>
<feature type="compositionally biased region" description="Polar residues" evidence="1">
    <location>
        <begin position="832"/>
        <end position="843"/>
    </location>
</feature>
<dbReference type="EMBL" id="JAAUHK010000194">
    <property type="protein sequence ID" value="KAF4642511.1"/>
    <property type="molecule type" value="Genomic_DNA"/>
</dbReference>
<feature type="compositionally biased region" description="Basic residues" evidence="1">
    <location>
        <begin position="419"/>
        <end position="429"/>
    </location>
</feature>
<feature type="region of interest" description="Disordered" evidence="1">
    <location>
        <begin position="730"/>
        <end position="749"/>
    </location>
</feature>
<feature type="region of interest" description="Disordered" evidence="1">
    <location>
        <begin position="1027"/>
        <end position="1052"/>
    </location>
</feature>
<dbReference type="PROSITE" id="PS50090">
    <property type="entry name" value="MYB_LIKE"/>
    <property type="match status" value="2"/>
</dbReference>
<dbReference type="InterPro" id="IPR017930">
    <property type="entry name" value="Myb_dom"/>
</dbReference>
<dbReference type="Proteomes" id="UP000557509">
    <property type="component" value="Unassembled WGS sequence"/>
</dbReference>
<feature type="compositionally biased region" description="Basic and acidic residues" evidence="1">
    <location>
        <begin position="430"/>
        <end position="443"/>
    </location>
</feature>
<proteinExistence type="predicted"/>
<dbReference type="PANTHER" id="PTHR45614">
    <property type="entry name" value="MYB PROTEIN-RELATED"/>
    <property type="match status" value="1"/>
</dbReference>
<dbReference type="CDD" id="cd00167">
    <property type="entry name" value="SANT"/>
    <property type="match status" value="2"/>
</dbReference>
<evidence type="ECO:0000313" key="4">
    <source>
        <dbReference type="EMBL" id="KAF4642511.1"/>
    </source>
</evidence>
<feature type="compositionally biased region" description="Polar residues" evidence="1">
    <location>
        <begin position="444"/>
        <end position="460"/>
    </location>
</feature>
<sequence length="2415" mass="262699">MEGASTQPMPHSQRERQAPVHAISGTWENCDQAGEYKGTACCVVERQVYSTETQAVEGCCSTRWNGVKEEKGGGEVSSRTALAGVVHLYTNSDGNAYTHISDQEMRQDEAVAGQEQRHLNCEGEHEKKGNVAAGGGTLMVTKSEIEPCDDYYSVQRGQSCAGERAPRDGCCRLLDGSRVDPAEGGSEEDENCYTHVLQKHLGQMPTAPYQGDDRLQTDLRLGDFQSGPSDALSGHHVTRTPILSPHGRYSEYISERLAWQYAERPGHGIAAENTVVMHSHTGEATGSLRADAPSQWSTESRLQFHVGSQFTTENPELFAGIVGLDTEQFDARNAEALHWRQQGEARSTETECIADIPPERGNRSTIRQWNKPEAARQEYHRASASARGPEETNIITRGAHSDDQSIDAAAPGCWAARHLTSRQHPNPRPRMKEEHCGREREVLSSEQPSDCGETQKTPASHSLVLDSKSRADASQTSPYTRNDEIQTIRAFEEQCLEVQLPQPRLRRGIDYEAGMSQLAPTTQELKAKVLTTGLSPSCPNAAVLRASVPLSMDTTVTVHLADVEDPSSKRHTPIENSISSGHCDPPCSSPGGMMEPRVSVSSLGSPHNCVEDREIARHGDGIGRDILERRPLPFSPAALLTGCSSTAASSVVSGDVFTSVAASARANACRSSTDTQEESGCGDAPRYVLLFPDEQDERLGHAQTSIATPSGSGQSKCMFKGDGNAEATFREEVKSSELRTPSRIQTRRLLPGVQLQGMDCDGCGASDPQKGRPAPETGFLPEICHFSPQHPWQPGSEVNQGYRAGADYGTSRVQQSLENCSWEESVDEGEQPRTTSSSSYGQDTQKRDSFLQSIDNRIASEPVDPTGTCGYNSTPETFRSGCIMRDQMLGVKPHLSHVSLTREGKHRGQQTHLRKTGVPTWSAEEDASLAELVSRKGFKWALISSQLTGAFGIPRTGKQCRERWFNHVNPEVKKGDWSAEEDAMILMLQNELGNRWATIAKKLRGRTENAVKNRFISLSNARLGYGRPKRDGSSADCFSNRRTGSGKSSGITGMPNLCQSVCSAGTTKKDSSESGNHSVMSVATKVFEFSDVAVDSGVSRPRQCTGTSPSCGHPSTGEGDPSHLKNTDVVGREQPIQRNNNESGKAAEQTAFSGVKTGTLSVSQDAVPVGRLVVASVGPQHIRRSFPTDETLPKFAAKEHNNQQLNDEREHLEQSNSTSEGSFLASAHEHADIARSDPDEDTLEPHQKRRRKRCAIAYQGEERGDSNGLDSIADRAEQAGNFQAMRTANTDNRKIDYLEPHRYEKLSPCEQVTQPSLRPACDHRGAPQNSVESGEQSPDAQRQLCNQGCRTSNRTVHSSVYSNEVESNELRGVFRLAEQSLPSQSGDPAWSTAGFQLSILPQKVELHSRNKCDGQNVMYRCSPGSLPTTHQQTVFHYDRDSSRFPCAAKPAAASGAQGTIEENDGLVKEGPSMIVTGSSVEVVHCCSVSLRRRDRSLPSAQLWTSQETESDTNPSPNQQHESCHQYCKRHAAWCGKTDQFSKLTSSHQENSSGKDACLVSVSPTVKLDDLQKQSRGTVLSAKEEIGKPETWSHVVDNTNSKTDHQRASLCAENSSGCAEGSTELVRFSGGSVKSGSSMSVDCGNGNPDDCQDCKAEEIWRGEQRYAERGHSVESRGAGSVGRSTDLTITDSGSMPLCASPIGRPPADNDTLFLSDARCNIVAQLNHQDNSRISRLASCEEEFLACGGERLINASGGFKPDGGCLYRMQQAGACNTKLHRPVHSCSTIDSEQLEDLPSVEKAVGDRSFSSKRKGDIPPFAEWKKNDELRELYRGVSEAVSRGQPGDWNGSWPGISGRAHQTSSCFPDRVNASDRRELNSWRLHVSAAAELGSSHIWNSQSYASASVSRDKQREPPKNGLTGCDVPEYLGTSQSAGLPAANAHERGNFYGHDRCRPREGERVRWVGLQRNRKPEASVSSGASNSATTARPKDSTEPDEGNSEGVSTRRKDSGSTAATISRAVSLGMVTPSAACENSSSLTDTSPPLSHRPSFSFTHCCEETLSRCNSSNYLCPPATCHTSDDGRSLGPSREAQALRSLSLASGYGYPGIPAEATSFWQGSSLEHSIMEPQMVPSDDELRLWVHPRDAANWSQSTLKPVAVVSGTDAGDDQHKTPENLTPESGQAHRRDGHDMQRVQRCDDEGECPPTTVELTFPHSHSSDEMQDLPSKVQGNFLLRRELSDSLQHETAESVAGYGWMRIRNAGDIPNSKVPCAWEQCMPASERERGVNDHMSSEASRVSKAASSSFVPSSCTDAPVVRVGEDTTKSVCEEQQLCEGGNRGSLSPEATGFESLGPPLQLLLVDGYTPFEPVVEKVSQTMEQTLFPVPGQETDTRDEDGRYNCECLQNRQPPLHSGGLM</sequence>
<dbReference type="Pfam" id="PF13921">
    <property type="entry name" value="Myb_DNA-bind_6"/>
    <property type="match status" value="1"/>
</dbReference>
<feature type="region of interest" description="Disordered" evidence="1">
    <location>
        <begin position="1501"/>
        <end position="1521"/>
    </location>
</feature>
<dbReference type="InterPro" id="IPR050560">
    <property type="entry name" value="MYB_TF"/>
</dbReference>
<feature type="region of interest" description="Disordered" evidence="1">
    <location>
        <begin position="371"/>
        <end position="392"/>
    </location>
</feature>
<feature type="domain" description="HTH myb-type" evidence="3">
    <location>
        <begin position="969"/>
        <end position="1023"/>
    </location>
</feature>
<feature type="compositionally biased region" description="Polar residues" evidence="1">
    <location>
        <begin position="1501"/>
        <end position="1520"/>
    </location>
</feature>
<dbReference type="SUPFAM" id="SSF46689">
    <property type="entry name" value="Homeodomain-like"/>
    <property type="match status" value="1"/>
</dbReference>
<feature type="region of interest" description="Disordered" evidence="1">
    <location>
        <begin position="1306"/>
        <end position="1343"/>
    </location>
</feature>
<dbReference type="Gene3D" id="1.10.10.60">
    <property type="entry name" value="Homeodomain-like"/>
    <property type="match status" value="2"/>
</dbReference>
<evidence type="ECO:0000259" key="3">
    <source>
        <dbReference type="PROSITE" id="PS51294"/>
    </source>
</evidence>
<dbReference type="InterPro" id="IPR001005">
    <property type="entry name" value="SANT/Myb"/>
</dbReference>